<protein>
    <submittedName>
        <fullName evidence="2">Alpha-L-rhamnosidase</fullName>
    </submittedName>
</protein>
<dbReference type="Pfam" id="PF17389">
    <property type="entry name" value="Bac_rhamnosid6H"/>
    <property type="match status" value="1"/>
</dbReference>
<dbReference type="InterPro" id="IPR012341">
    <property type="entry name" value="6hp_glycosidase-like_sf"/>
</dbReference>
<dbReference type="STRING" id="407022.SAMN05661044_05025"/>
<dbReference type="InterPro" id="IPR035396">
    <property type="entry name" value="Bac_rhamnosid6H"/>
</dbReference>
<feature type="domain" description="Alpha-L-rhamnosidase six-hairpin glycosidase" evidence="1">
    <location>
        <begin position="200"/>
        <end position="522"/>
    </location>
</feature>
<dbReference type="OrthoDB" id="9815108at2"/>
<dbReference type="SUPFAM" id="SSF48208">
    <property type="entry name" value="Six-hairpin glycosidases"/>
    <property type="match status" value="1"/>
</dbReference>
<name>A0A1H7XWD4_OLID1</name>
<evidence type="ECO:0000313" key="3">
    <source>
        <dbReference type="Proteomes" id="UP000199421"/>
    </source>
</evidence>
<dbReference type="GO" id="GO:0005975">
    <property type="term" value="P:carbohydrate metabolic process"/>
    <property type="evidence" value="ECO:0007669"/>
    <property type="project" value="InterPro"/>
</dbReference>
<gene>
    <name evidence="2" type="ORF">SAMN05661044_05025</name>
</gene>
<evidence type="ECO:0000259" key="1">
    <source>
        <dbReference type="Pfam" id="PF17389"/>
    </source>
</evidence>
<dbReference type="Proteomes" id="UP000199421">
    <property type="component" value="Unassembled WGS sequence"/>
</dbReference>
<dbReference type="PANTHER" id="PTHR34987">
    <property type="entry name" value="C, PUTATIVE (AFU_ORTHOLOGUE AFUA_3G02880)-RELATED"/>
    <property type="match status" value="1"/>
</dbReference>
<sequence length="587" mass="65671">MFTSIITKKNITTIVILFTHLLCLAQERLKNPLDFAKEYPTSSLTRKFIPPQKILYTSGHINNSEALLAKGIGQADLSNQNMCVLKNIGDGNKTSLLLDFGRELHGGVEIVTGMWKGNKPVKVRVRFGESASEAMSDVGVKGATNDHALRDFTTLLPWLGKLQIGESGFRFVKIDLEEDSAELQLKEVRAIFTYRDIPYVGSFTSSDERLNKIWETGAYTVHLNMQEYLWDGIKRDRLVWVGDMHPEVATINSVFGYNEVVPKSLDLSKEITPLPNWMNGISTYSMWWIIIQRDWYMHNGNLTYLKEQQQYLSSLLRQIAAKIDENNKEQLDGTRFLDWPSSENEKGIHAGLQAMMVLSLNTGAELSKILGDSETASICEAAVTRLKKYVPDPNGSKQAAALMALADLMPAKKASEEVLTVGGVKDFSTFYGYYMLQALAKAGDYQTAIDDIKTYWGAMLDLGATTFWEDFNMDWLPNAARIDELVPPGKKDIHGDYGAYCYEGFRHSLSHGWASGPTAWLTEHVLGIKVIAPGCKEIQIIPHLGDLSFAEGTFPTPMGTLWVKHTKDRNGKVKTIFKAPKGVKIIH</sequence>
<accession>A0A1H7XWD4</accession>
<dbReference type="PANTHER" id="PTHR34987:SF6">
    <property type="entry name" value="ALPHA-L-RHAMNOSIDASE SIX-HAIRPIN GLYCOSIDASE DOMAIN-CONTAINING PROTEIN"/>
    <property type="match status" value="1"/>
</dbReference>
<evidence type="ECO:0000313" key="2">
    <source>
        <dbReference type="EMBL" id="SEM38031.1"/>
    </source>
</evidence>
<dbReference type="Gene3D" id="1.50.10.10">
    <property type="match status" value="1"/>
</dbReference>
<organism evidence="2 3">
    <name type="scientific">Olivibacter domesticus</name>
    <name type="common">Pseudosphingobacterium domesticum</name>
    <dbReference type="NCBI Taxonomy" id="407022"/>
    <lineage>
        <taxon>Bacteria</taxon>
        <taxon>Pseudomonadati</taxon>
        <taxon>Bacteroidota</taxon>
        <taxon>Sphingobacteriia</taxon>
        <taxon>Sphingobacteriales</taxon>
        <taxon>Sphingobacteriaceae</taxon>
        <taxon>Olivibacter</taxon>
    </lineage>
</organism>
<proteinExistence type="predicted"/>
<dbReference type="Gene3D" id="2.60.420.10">
    <property type="entry name" value="Maltose phosphorylase, domain 3"/>
    <property type="match status" value="1"/>
</dbReference>
<reference evidence="3" key="1">
    <citation type="submission" date="2016-10" db="EMBL/GenBank/DDBJ databases">
        <authorList>
            <person name="Varghese N."/>
            <person name="Submissions S."/>
        </authorList>
    </citation>
    <scope>NUCLEOTIDE SEQUENCE [LARGE SCALE GENOMIC DNA]</scope>
    <source>
        <strain evidence="3">DSM 18733</strain>
    </source>
</reference>
<dbReference type="RefSeq" id="WP_093331046.1">
    <property type="nucleotide sequence ID" value="NZ_FOAF01000011.1"/>
</dbReference>
<dbReference type="AlphaFoldDB" id="A0A1H7XWD4"/>
<dbReference type="InterPro" id="IPR008928">
    <property type="entry name" value="6-hairpin_glycosidase_sf"/>
</dbReference>
<dbReference type="EMBL" id="FOAF01000011">
    <property type="protein sequence ID" value="SEM38031.1"/>
    <property type="molecule type" value="Genomic_DNA"/>
</dbReference>
<keyword evidence="3" id="KW-1185">Reference proteome</keyword>